<name>A0A5J4LJQ1_9ACTN</name>
<dbReference type="Proteomes" id="UP000325598">
    <property type="component" value="Unassembled WGS sequence"/>
</dbReference>
<evidence type="ECO:0000313" key="2">
    <source>
        <dbReference type="Proteomes" id="UP000325598"/>
    </source>
</evidence>
<proteinExistence type="predicted"/>
<dbReference type="GO" id="GO:0003677">
    <property type="term" value="F:DNA binding"/>
    <property type="evidence" value="ECO:0007669"/>
    <property type="project" value="InterPro"/>
</dbReference>
<sequence length="107" mass="11912">MEERGKPYRRSTSGRKWRKVRALVGMPEGFRFYGRWHTGHPLATRSGATLKDTTVRAGQTSERAALIHQHSDLERQQEVASGLDGLVRAARSKARQKPAGADLLCDA</sequence>
<dbReference type="InterPro" id="IPR011010">
    <property type="entry name" value="DNA_brk_join_enz"/>
</dbReference>
<keyword evidence="2" id="KW-1185">Reference proteome</keyword>
<evidence type="ECO:0000313" key="1">
    <source>
        <dbReference type="EMBL" id="GES31779.1"/>
    </source>
</evidence>
<dbReference type="EMBL" id="BLAG01000011">
    <property type="protein sequence ID" value="GES31779.1"/>
    <property type="molecule type" value="Genomic_DNA"/>
</dbReference>
<dbReference type="AlphaFoldDB" id="A0A5J4LJQ1"/>
<comment type="caution">
    <text evidence="1">The sequence shown here is derived from an EMBL/GenBank/DDBJ whole genome shotgun (WGS) entry which is preliminary data.</text>
</comment>
<evidence type="ECO:0008006" key="3">
    <source>
        <dbReference type="Google" id="ProtNLM"/>
    </source>
</evidence>
<reference evidence="1 2" key="1">
    <citation type="submission" date="2019-10" db="EMBL/GenBank/DDBJ databases">
        <title>Whole genome shotgun sequence of Streptomyces angustmyceticus NBRC 3934.</title>
        <authorList>
            <person name="Hosoyama A."/>
            <person name="Ichikawa N."/>
            <person name="Kimura A."/>
            <person name="Kitahashi Y."/>
            <person name="Komaki H."/>
            <person name="Uohara A."/>
        </authorList>
    </citation>
    <scope>NUCLEOTIDE SEQUENCE [LARGE SCALE GENOMIC DNA]</scope>
    <source>
        <strain evidence="1 2">NBRC 3934</strain>
    </source>
</reference>
<protein>
    <recommendedName>
        <fullName evidence="3">Integrase</fullName>
    </recommendedName>
</protein>
<gene>
    <name evidence="1" type="ORF">San01_42660</name>
</gene>
<dbReference type="SUPFAM" id="SSF56349">
    <property type="entry name" value="DNA breaking-rejoining enzymes"/>
    <property type="match status" value="1"/>
</dbReference>
<accession>A0A5J4LJQ1</accession>
<organism evidence="1 2">
    <name type="scientific">Streptomyces angustmyceticus</name>
    <dbReference type="NCBI Taxonomy" id="285578"/>
    <lineage>
        <taxon>Bacteria</taxon>
        <taxon>Bacillati</taxon>
        <taxon>Actinomycetota</taxon>
        <taxon>Actinomycetes</taxon>
        <taxon>Kitasatosporales</taxon>
        <taxon>Streptomycetaceae</taxon>
        <taxon>Streptomyces</taxon>
    </lineage>
</organism>